<dbReference type="InterPro" id="IPR032710">
    <property type="entry name" value="NTF2-like_dom_sf"/>
</dbReference>
<sequence>MKKLIVSAFLCLFAFAAVAATPSAAETRQKVNAFVDEWHDDAAHARLAYFDKMAKDGIYIGTDKTELWTRDEFKAWAKRFFDRKKAWAFTAIKRNVYMSEDRKFIWFDELLNTQMGICQASGVIRNTGKGFEIQHYQLSIAVPNDVADKVTQLIKEHEAQPATKK</sequence>
<evidence type="ECO:0000313" key="4">
    <source>
        <dbReference type="Proteomes" id="UP000284006"/>
    </source>
</evidence>
<dbReference type="RefSeq" id="WP_119812464.1">
    <property type="nucleotide sequence ID" value="NZ_QYUP01000149.1"/>
</dbReference>
<keyword evidence="1" id="KW-0732">Signal</keyword>
<evidence type="ECO:0000259" key="2">
    <source>
        <dbReference type="Pfam" id="PF13474"/>
    </source>
</evidence>
<evidence type="ECO:0000313" key="3">
    <source>
        <dbReference type="EMBL" id="RJG11412.1"/>
    </source>
</evidence>
<organism evidence="3 4">
    <name type="scientific">Massilia cavernae</name>
    <dbReference type="NCBI Taxonomy" id="2320864"/>
    <lineage>
        <taxon>Bacteria</taxon>
        <taxon>Pseudomonadati</taxon>
        <taxon>Pseudomonadota</taxon>
        <taxon>Betaproteobacteria</taxon>
        <taxon>Burkholderiales</taxon>
        <taxon>Oxalobacteraceae</taxon>
        <taxon>Telluria group</taxon>
        <taxon>Massilia</taxon>
    </lineage>
</organism>
<accession>A0A418XG28</accession>
<reference evidence="3 4" key="1">
    <citation type="submission" date="2018-09" db="EMBL/GenBank/DDBJ databases">
        <authorList>
            <person name="Zhu H."/>
        </authorList>
    </citation>
    <scope>NUCLEOTIDE SEQUENCE [LARGE SCALE GENOMIC DNA]</scope>
    <source>
        <strain evidence="3 4">K1S02-61</strain>
    </source>
</reference>
<name>A0A418XG28_9BURK</name>
<dbReference type="Proteomes" id="UP000284006">
    <property type="component" value="Unassembled WGS sequence"/>
</dbReference>
<feature type="signal peptide" evidence="1">
    <location>
        <begin position="1"/>
        <end position="19"/>
    </location>
</feature>
<feature type="chain" id="PRO_5019037052" description="SnoaL-like domain-containing protein" evidence="1">
    <location>
        <begin position="20"/>
        <end position="165"/>
    </location>
</feature>
<keyword evidence="4" id="KW-1185">Reference proteome</keyword>
<dbReference type="EMBL" id="QYUP01000149">
    <property type="protein sequence ID" value="RJG11412.1"/>
    <property type="molecule type" value="Genomic_DNA"/>
</dbReference>
<dbReference type="Pfam" id="PF13474">
    <property type="entry name" value="SnoaL_3"/>
    <property type="match status" value="1"/>
</dbReference>
<feature type="domain" description="SnoaL-like" evidence="2">
    <location>
        <begin position="31"/>
        <end position="143"/>
    </location>
</feature>
<dbReference type="OrthoDB" id="271716at2"/>
<dbReference type="AlphaFoldDB" id="A0A418XG28"/>
<protein>
    <recommendedName>
        <fullName evidence="2">SnoaL-like domain-containing protein</fullName>
    </recommendedName>
</protein>
<gene>
    <name evidence="3" type="ORF">D3872_20020</name>
</gene>
<evidence type="ECO:0000256" key="1">
    <source>
        <dbReference type="SAM" id="SignalP"/>
    </source>
</evidence>
<dbReference type="InterPro" id="IPR037401">
    <property type="entry name" value="SnoaL-like"/>
</dbReference>
<comment type="caution">
    <text evidence="3">The sequence shown here is derived from an EMBL/GenBank/DDBJ whole genome shotgun (WGS) entry which is preliminary data.</text>
</comment>
<proteinExistence type="predicted"/>
<dbReference type="SUPFAM" id="SSF54427">
    <property type="entry name" value="NTF2-like"/>
    <property type="match status" value="1"/>
</dbReference>